<dbReference type="EMBL" id="LXQA010003151">
    <property type="protein sequence ID" value="MCH82062.1"/>
    <property type="molecule type" value="Genomic_DNA"/>
</dbReference>
<reference evidence="2 3" key="1">
    <citation type="journal article" date="2018" name="Front. Plant Sci.">
        <title>Red Clover (Trifolium pratense) and Zigzag Clover (T. medium) - A Picture of Genomic Similarities and Differences.</title>
        <authorList>
            <person name="Dluhosova J."/>
            <person name="Istvanek J."/>
            <person name="Nedelnik J."/>
            <person name="Repkova J."/>
        </authorList>
    </citation>
    <scope>NUCLEOTIDE SEQUENCE [LARGE SCALE GENOMIC DNA]</scope>
    <source>
        <strain evidence="3">cv. 10/8</strain>
        <tissue evidence="2">Leaf</tissue>
    </source>
</reference>
<sequence length="63" mass="7102">MKKWRMLNGVSSSSEFEASNMGNMDTGNGTKETMEAEGPGSIREMDRINRITPNWPDYTMDTP</sequence>
<protein>
    <submittedName>
        <fullName evidence="2">Uncharacterized protein</fullName>
    </submittedName>
</protein>
<dbReference type="AlphaFoldDB" id="A0A392M3U3"/>
<organism evidence="2 3">
    <name type="scientific">Trifolium medium</name>
    <dbReference type="NCBI Taxonomy" id="97028"/>
    <lineage>
        <taxon>Eukaryota</taxon>
        <taxon>Viridiplantae</taxon>
        <taxon>Streptophyta</taxon>
        <taxon>Embryophyta</taxon>
        <taxon>Tracheophyta</taxon>
        <taxon>Spermatophyta</taxon>
        <taxon>Magnoliopsida</taxon>
        <taxon>eudicotyledons</taxon>
        <taxon>Gunneridae</taxon>
        <taxon>Pentapetalae</taxon>
        <taxon>rosids</taxon>
        <taxon>fabids</taxon>
        <taxon>Fabales</taxon>
        <taxon>Fabaceae</taxon>
        <taxon>Papilionoideae</taxon>
        <taxon>50 kb inversion clade</taxon>
        <taxon>NPAAA clade</taxon>
        <taxon>Hologalegina</taxon>
        <taxon>IRL clade</taxon>
        <taxon>Trifolieae</taxon>
        <taxon>Trifolium</taxon>
    </lineage>
</organism>
<proteinExistence type="predicted"/>
<name>A0A392M3U3_9FABA</name>
<feature type="compositionally biased region" description="Polar residues" evidence="1">
    <location>
        <begin position="9"/>
        <end position="31"/>
    </location>
</feature>
<evidence type="ECO:0000256" key="1">
    <source>
        <dbReference type="SAM" id="MobiDB-lite"/>
    </source>
</evidence>
<feature type="region of interest" description="Disordered" evidence="1">
    <location>
        <begin position="1"/>
        <end position="63"/>
    </location>
</feature>
<keyword evidence="3" id="KW-1185">Reference proteome</keyword>
<dbReference type="Proteomes" id="UP000265520">
    <property type="component" value="Unassembled WGS sequence"/>
</dbReference>
<evidence type="ECO:0000313" key="3">
    <source>
        <dbReference type="Proteomes" id="UP000265520"/>
    </source>
</evidence>
<comment type="caution">
    <text evidence="2">The sequence shown here is derived from an EMBL/GenBank/DDBJ whole genome shotgun (WGS) entry which is preliminary data.</text>
</comment>
<accession>A0A392M3U3</accession>
<evidence type="ECO:0000313" key="2">
    <source>
        <dbReference type="EMBL" id="MCH82062.1"/>
    </source>
</evidence>
<gene>
    <name evidence="2" type="ORF">A2U01_0002858</name>
</gene>